<keyword evidence="6" id="KW-0539">Nucleus</keyword>
<comment type="similarity">
    <text evidence="2">Belongs to the SAP30 family.</text>
</comment>
<evidence type="ECO:0000256" key="1">
    <source>
        <dbReference type="ARBA" id="ARBA00004123"/>
    </source>
</evidence>
<dbReference type="InterPro" id="IPR025718">
    <property type="entry name" value="SAP30_Sin3-bd"/>
</dbReference>
<keyword evidence="4" id="KW-0805">Transcription regulation</keyword>
<evidence type="ECO:0000256" key="4">
    <source>
        <dbReference type="ARBA" id="ARBA00023015"/>
    </source>
</evidence>
<dbReference type="Proteomes" id="UP000054560">
    <property type="component" value="Unassembled WGS sequence"/>
</dbReference>
<dbReference type="AlphaFoldDB" id="A0A0L0F912"/>
<organism evidence="8 9">
    <name type="scientific">Sphaeroforma arctica JP610</name>
    <dbReference type="NCBI Taxonomy" id="667725"/>
    <lineage>
        <taxon>Eukaryota</taxon>
        <taxon>Ichthyosporea</taxon>
        <taxon>Ichthyophonida</taxon>
        <taxon>Sphaeroforma</taxon>
    </lineage>
</organism>
<keyword evidence="5" id="KW-0804">Transcription</keyword>
<dbReference type="EMBL" id="KQ246174">
    <property type="protein sequence ID" value="KNC73041.1"/>
    <property type="molecule type" value="Genomic_DNA"/>
</dbReference>
<evidence type="ECO:0000313" key="8">
    <source>
        <dbReference type="EMBL" id="KNC73041.1"/>
    </source>
</evidence>
<accession>A0A0L0F912</accession>
<evidence type="ECO:0000313" key="9">
    <source>
        <dbReference type="Proteomes" id="UP000054560"/>
    </source>
</evidence>
<sequence>LDDSIGHTHTCVEHKTALLALRKTLDPKKRKVAEGAATTVDLSNVSHSSLKRYKKHYDIDVPAGSSKQEYSAAVAQHFPTIQVNEAKDLLAFITHVENIKKRALDSSGGL</sequence>
<dbReference type="InterPro" id="IPR024145">
    <property type="entry name" value="His_deAcase_SAP30/SAP30L"/>
</dbReference>
<dbReference type="GO" id="GO:0005634">
    <property type="term" value="C:nucleus"/>
    <property type="evidence" value="ECO:0007669"/>
    <property type="project" value="UniProtKB-SubCell"/>
</dbReference>
<dbReference type="Pfam" id="PF13867">
    <property type="entry name" value="SAP30_Sin3_bdg"/>
    <property type="match status" value="1"/>
</dbReference>
<dbReference type="PANTHER" id="PTHR13286">
    <property type="entry name" value="SAP30"/>
    <property type="match status" value="1"/>
</dbReference>
<evidence type="ECO:0000256" key="2">
    <source>
        <dbReference type="ARBA" id="ARBA00006283"/>
    </source>
</evidence>
<reference evidence="8 9" key="1">
    <citation type="submission" date="2011-02" db="EMBL/GenBank/DDBJ databases">
        <title>The Genome Sequence of Sphaeroforma arctica JP610.</title>
        <authorList>
            <consortium name="The Broad Institute Genome Sequencing Platform"/>
            <person name="Russ C."/>
            <person name="Cuomo C."/>
            <person name="Young S.K."/>
            <person name="Zeng Q."/>
            <person name="Gargeya S."/>
            <person name="Alvarado L."/>
            <person name="Berlin A."/>
            <person name="Chapman S.B."/>
            <person name="Chen Z."/>
            <person name="Freedman E."/>
            <person name="Gellesch M."/>
            <person name="Goldberg J."/>
            <person name="Griggs A."/>
            <person name="Gujja S."/>
            <person name="Heilman E."/>
            <person name="Heiman D."/>
            <person name="Howarth C."/>
            <person name="Mehta T."/>
            <person name="Neiman D."/>
            <person name="Pearson M."/>
            <person name="Roberts A."/>
            <person name="Saif S."/>
            <person name="Shea T."/>
            <person name="Shenoy N."/>
            <person name="Sisk P."/>
            <person name="Stolte C."/>
            <person name="Sykes S."/>
            <person name="White J."/>
            <person name="Yandava C."/>
            <person name="Burger G."/>
            <person name="Gray M.W."/>
            <person name="Holland P.W.H."/>
            <person name="King N."/>
            <person name="Lang F.B.F."/>
            <person name="Roger A.J."/>
            <person name="Ruiz-Trillo I."/>
            <person name="Haas B."/>
            <person name="Nusbaum C."/>
            <person name="Birren B."/>
        </authorList>
    </citation>
    <scope>NUCLEOTIDE SEQUENCE [LARGE SCALE GENOMIC DNA]</scope>
    <source>
        <strain evidence="8 9">JP610</strain>
    </source>
</reference>
<proteinExistence type="inferred from homology"/>
<evidence type="ECO:0000256" key="5">
    <source>
        <dbReference type="ARBA" id="ARBA00023163"/>
    </source>
</evidence>
<protein>
    <recommendedName>
        <fullName evidence="7">Histone deacetylase complex subunit SAP30 Sin3 binding domain-containing protein</fullName>
    </recommendedName>
</protein>
<evidence type="ECO:0000256" key="3">
    <source>
        <dbReference type="ARBA" id="ARBA00022491"/>
    </source>
</evidence>
<name>A0A0L0F912_9EUKA</name>
<keyword evidence="9" id="KW-1185">Reference proteome</keyword>
<dbReference type="Gene3D" id="6.10.160.20">
    <property type="match status" value="1"/>
</dbReference>
<evidence type="ECO:0000259" key="7">
    <source>
        <dbReference type="Pfam" id="PF13867"/>
    </source>
</evidence>
<dbReference type="RefSeq" id="XP_014146943.1">
    <property type="nucleotide sequence ID" value="XM_014291468.1"/>
</dbReference>
<feature type="non-terminal residue" evidence="8">
    <location>
        <position position="1"/>
    </location>
</feature>
<gene>
    <name evidence="8" type="ORF">SARC_14398</name>
</gene>
<comment type="subcellular location">
    <subcellularLocation>
        <location evidence="1">Nucleus</location>
    </subcellularLocation>
</comment>
<dbReference type="GeneID" id="25914902"/>
<dbReference type="InterPro" id="IPR038291">
    <property type="entry name" value="SAP30_C_sf"/>
</dbReference>
<dbReference type="OrthoDB" id="510958at2759"/>
<evidence type="ECO:0000256" key="6">
    <source>
        <dbReference type="ARBA" id="ARBA00023242"/>
    </source>
</evidence>
<keyword evidence="3" id="KW-0678">Repressor</keyword>
<feature type="domain" description="Histone deacetylase complex subunit SAP30 Sin3 binding" evidence="7">
    <location>
        <begin position="48"/>
        <end position="96"/>
    </location>
</feature>